<keyword evidence="5" id="KW-0732">Signal</keyword>
<sequence length="784" mass="81568">PGTYSATGAQVSSGPATYRTTQSSVEVRSGESATLTLTYQVVPGSLNVSATGLPAGVFFSFTLSGPAPATTLTSHTGPKLLNDLTPGTYTLAFAEVVHNGERYAPPGHTISLNVTSSQTAQATASYSLGFGTLALNHALTPGGSLTLNIGDGINAPQQVTLSGTGTHELALNRGSYELTVASNNLGTDLYGNAYLVDGADIGFSIVGGQSTQVSLSARNPTEVTRNDNQGPGSLREVIDRVNAGSVITFAPSVTRVTTETRISVAKELSIVGPGPAQLTLTTTGDDRLFSFLPQADVHLEDLRIADIDTTQSGPAIHSSGRFSLRNVVIENNASSFNPSGGAISIIDATGELLIEDSTFRNNSSDASEGGAIYNDRHDHALVIQRSRFEGNYATQSGGAISSDGALEVEDAIFDDNYAEWSGGAIRASFVNSPHPLVLRRTLFHNNTAETSGGAVSSAQLTTVENVSFVGNRAGAQGGAYYQFDKNATLVHTTFLNNSADTGNAITSFCDADTTLTLGSSIIVGNANAFHCVSSTATIASRGHNYIQSDDTSGVFAADPTDQIGTSASPLANPLLALSDNGGFSHTAAINPTFTTALTIAEASCLDAAGQPLTEDQRGNTRPVSGMCAVGAWEFAPSAPQSYEPFYGHGLSAQTYFNGIISTAQGYYWELFGVRSAGAYQIAGEGLMFRQVGDYVRSVNLSGTLSEISVDYRKAYTGSAARQIAIAVNGTVVATSPTFGDSSGADETVHTLTASGLNISGDYTIEIQNLTPADGQVVIDNLRWH</sequence>
<dbReference type="AlphaFoldDB" id="A0A328C2H4"/>
<dbReference type="SUPFAM" id="SSF51126">
    <property type="entry name" value="Pectin lyase-like"/>
    <property type="match status" value="1"/>
</dbReference>
<keyword evidence="7" id="KW-0998">Cell outer membrane</keyword>
<evidence type="ECO:0000256" key="6">
    <source>
        <dbReference type="ARBA" id="ARBA00023136"/>
    </source>
</evidence>
<comment type="caution">
    <text evidence="9">The sequence shown here is derived from an EMBL/GenBank/DDBJ whole genome shotgun (WGS) entry which is preliminary data.</text>
</comment>
<keyword evidence="10" id="KW-1185">Reference proteome</keyword>
<dbReference type="NCBIfam" id="TIGR01376">
    <property type="entry name" value="POMP_repeat"/>
    <property type="match status" value="2"/>
</dbReference>
<evidence type="ECO:0008006" key="11">
    <source>
        <dbReference type="Google" id="ProtNLM"/>
    </source>
</evidence>
<dbReference type="Proteomes" id="UP000249169">
    <property type="component" value="Unassembled WGS sequence"/>
</dbReference>
<evidence type="ECO:0000256" key="8">
    <source>
        <dbReference type="SAM" id="MobiDB-lite"/>
    </source>
</evidence>
<feature type="region of interest" description="Disordered" evidence="8">
    <location>
        <begin position="1"/>
        <end position="22"/>
    </location>
</feature>
<protein>
    <recommendedName>
        <fullName evidence="11">Right handed beta helix domain-containing protein</fullName>
    </recommendedName>
</protein>
<dbReference type="InterPro" id="IPR003368">
    <property type="entry name" value="POMP_repeat"/>
</dbReference>
<evidence type="ECO:0000256" key="4">
    <source>
        <dbReference type="ARBA" id="ARBA00022525"/>
    </source>
</evidence>
<evidence type="ECO:0000256" key="2">
    <source>
        <dbReference type="ARBA" id="ARBA00004442"/>
    </source>
</evidence>
<dbReference type="GO" id="GO:0005576">
    <property type="term" value="C:extracellular region"/>
    <property type="evidence" value="ECO:0007669"/>
    <property type="project" value="UniProtKB-SubCell"/>
</dbReference>
<keyword evidence="6" id="KW-0472">Membrane</keyword>
<dbReference type="RefSeq" id="WP_199589878.1">
    <property type="nucleotide sequence ID" value="NZ_QHKO01000022.1"/>
</dbReference>
<gene>
    <name evidence="9" type="ORF">DL240_19445</name>
</gene>
<keyword evidence="4" id="KW-0964">Secreted</keyword>
<reference evidence="9 10" key="1">
    <citation type="submission" date="2018-05" db="EMBL/GenBank/DDBJ databases">
        <title>Lujinxingia marina gen. nov. sp. nov., a new facultative anaerobic member of the class Deltaproteobacteria, and proposal of Lujinxingaceae fam. nov.</title>
        <authorList>
            <person name="Li C.-M."/>
        </authorList>
    </citation>
    <scope>NUCLEOTIDE SEQUENCE [LARGE SCALE GENOMIC DNA]</scope>
    <source>
        <strain evidence="9 10">B210</strain>
    </source>
</reference>
<evidence type="ECO:0000256" key="7">
    <source>
        <dbReference type="ARBA" id="ARBA00023237"/>
    </source>
</evidence>
<dbReference type="Pfam" id="PF02415">
    <property type="entry name" value="Chlam_PMP"/>
    <property type="match status" value="2"/>
</dbReference>
<dbReference type="InterPro" id="IPR059226">
    <property type="entry name" value="Choice_anch_Q_dom"/>
</dbReference>
<evidence type="ECO:0000313" key="9">
    <source>
        <dbReference type="EMBL" id="RAL19967.1"/>
    </source>
</evidence>
<dbReference type="NCBIfam" id="NF041518">
    <property type="entry name" value="choice_anch_Q"/>
    <property type="match status" value="1"/>
</dbReference>
<evidence type="ECO:0000256" key="3">
    <source>
        <dbReference type="ARBA" id="ARBA00004613"/>
    </source>
</evidence>
<dbReference type="EMBL" id="QHKO01000022">
    <property type="protein sequence ID" value="RAL19967.1"/>
    <property type="molecule type" value="Genomic_DNA"/>
</dbReference>
<proteinExistence type="predicted"/>
<dbReference type="GO" id="GO:0009279">
    <property type="term" value="C:cell outer membrane"/>
    <property type="evidence" value="ECO:0007669"/>
    <property type="project" value="UniProtKB-SubCell"/>
</dbReference>
<organism evidence="9 10">
    <name type="scientific">Lujinxingia litoralis</name>
    <dbReference type="NCBI Taxonomy" id="2211119"/>
    <lineage>
        <taxon>Bacteria</taxon>
        <taxon>Deltaproteobacteria</taxon>
        <taxon>Bradymonadales</taxon>
        <taxon>Lujinxingiaceae</taxon>
        <taxon>Lujinxingia</taxon>
    </lineage>
</organism>
<name>A0A328C2H4_9DELT</name>
<evidence type="ECO:0000256" key="5">
    <source>
        <dbReference type="ARBA" id="ARBA00022729"/>
    </source>
</evidence>
<dbReference type="InterPro" id="IPR011050">
    <property type="entry name" value="Pectin_lyase_fold/virulence"/>
</dbReference>
<dbReference type="PANTHER" id="PTHR11319:SF35">
    <property type="entry name" value="OUTER MEMBRANE PROTEIN PMPC-RELATED"/>
    <property type="match status" value="1"/>
</dbReference>
<evidence type="ECO:0000313" key="10">
    <source>
        <dbReference type="Proteomes" id="UP000249169"/>
    </source>
</evidence>
<evidence type="ECO:0000256" key="1">
    <source>
        <dbReference type="ARBA" id="ARBA00004196"/>
    </source>
</evidence>
<comment type="subcellular location">
    <subcellularLocation>
        <location evidence="1">Cell envelope</location>
    </subcellularLocation>
    <subcellularLocation>
        <location evidence="2">Cell outer membrane</location>
    </subcellularLocation>
    <subcellularLocation>
        <location evidence="3">Secreted</location>
    </subcellularLocation>
</comment>
<feature type="non-terminal residue" evidence="9">
    <location>
        <position position="1"/>
    </location>
</feature>
<accession>A0A328C2H4</accession>
<dbReference type="PANTHER" id="PTHR11319">
    <property type="entry name" value="G PROTEIN-COUPLED RECEPTOR-RELATED"/>
    <property type="match status" value="1"/>
</dbReference>